<accession>A0ABT3FKJ3</accession>
<evidence type="ECO:0008006" key="3">
    <source>
        <dbReference type="Google" id="ProtNLM"/>
    </source>
</evidence>
<gene>
    <name evidence="1" type="ORF">OKA04_04480</name>
</gene>
<reference evidence="1 2" key="1">
    <citation type="submission" date="2022-10" db="EMBL/GenBank/DDBJ databases">
        <title>Luteolibacter flavescens strain MCCC 1K03193, whole genome shotgun sequencing project.</title>
        <authorList>
            <person name="Zhao G."/>
            <person name="Shen L."/>
        </authorList>
    </citation>
    <scope>NUCLEOTIDE SEQUENCE [LARGE SCALE GENOMIC DNA]</scope>
    <source>
        <strain evidence="1 2">MCCC 1K03193</strain>
    </source>
</reference>
<dbReference type="RefSeq" id="WP_264499931.1">
    <property type="nucleotide sequence ID" value="NZ_JAPDDS010000002.1"/>
</dbReference>
<dbReference type="SUPFAM" id="SSF48371">
    <property type="entry name" value="ARM repeat"/>
    <property type="match status" value="1"/>
</dbReference>
<dbReference type="Gene3D" id="1.25.10.10">
    <property type="entry name" value="Leucine-rich Repeat Variant"/>
    <property type="match status" value="1"/>
</dbReference>
<sequence length="535" mass="59625">MTDREEAALETLRQHATGSGAVRKSLWPWSRGRNDPDHAGGHLERAVALLSAADPAEAIPKIAPIVWAYSATLGEALSRLILSLAGRLPSGAWPRVDEWMRLTLGGYWEAVDLPSRADPGVVLVALCHPSGRVREKAIHLHGLLPPAIAASLLLVRINDWVGQVRYSSELKLDPLLRSLDPQQKMELVPLVHRLRGCGRHDKAMALDGWLRSLTMPFHEEAWLAAWHRSDTRGRHVYLTVLKSSGIPPSRAIRDALLKSNDRMALLWYLKGILPTLEGADREEATEAMSRSRAVPLRRAWIDHLLEGNPQRAIPLLMDMLIDRSRSLRHHARYHLGKLAPLDFAAHYTALLDWPELEEAALCGLAEVSPADAHRKALPLLSSSNPRVRKVAVESLEKDLLADHLPALLELSVDPEPGPSKAARGRLLEIAYEVGAHLLSTPDTTAGFPAALQIQLIRIAPFFSKWQGLEYLLRQRIDGAARREVTAALRHWMQREGQSYVNLKADRRVTLLKLTDQADLGLEVAKEIRFILERAE</sequence>
<dbReference type="InterPro" id="IPR011989">
    <property type="entry name" value="ARM-like"/>
</dbReference>
<comment type="caution">
    <text evidence="1">The sequence shown here is derived from an EMBL/GenBank/DDBJ whole genome shotgun (WGS) entry which is preliminary data.</text>
</comment>
<evidence type="ECO:0000313" key="2">
    <source>
        <dbReference type="Proteomes" id="UP001207930"/>
    </source>
</evidence>
<dbReference type="EMBL" id="JAPDDS010000002">
    <property type="protein sequence ID" value="MCW1883972.1"/>
    <property type="molecule type" value="Genomic_DNA"/>
</dbReference>
<protein>
    <recommendedName>
        <fullName evidence="3">HEAT repeat domain-containing protein</fullName>
    </recommendedName>
</protein>
<organism evidence="1 2">
    <name type="scientific">Luteolibacter flavescens</name>
    <dbReference type="NCBI Taxonomy" id="1859460"/>
    <lineage>
        <taxon>Bacteria</taxon>
        <taxon>Pseudomonadati</taxon>
        <taxon>Verrucomicrobiota</taxon>
        <taxon>Verrucomicrobiia</taxon>
        <taxon>Verrucomicrobiales</taxon>
        <taxon>Verrucomicrobiaceae</taxon>
        <taxon>Luteolibacter</taxon>
    </lineage>
</organism>
<dbReference type="Proteomes" id="UP001207930">
    <property type="component" value="Unassembled WGS sequence"/>
</dbReference>
<evidence type="ECO:0000313" key="1">
    <source>
        <dbReference type="EMBL" id="MCW1883972.1"/>
    </source>
</evidence>
<dbReference type="InterPro" id="IPR016024">
    <property type="entry name" value="ARM-type_fold"/>
</dbReference>
<keyword evidence="2" id="KW-1185">Reference proteome</keyword>
<proteinExistence type="predicted"/>
<name>A0ABT3FKJ3_9BACT</name>